<dbReference type="GO" id="GO:0019441">
    <property type="term" value="P:L-tryptophan catabolic process to kynurenine"/>
    <property type="evidence" value="ECO:0007669"/>
    <property type="project" value="InterPro"/>
</dbReference>
<gene>
    <name evidence="1" type="ORF">F5X71_25130</name>
</gene>
<dbReference type="InterPro" id="IPR037217">
    <property type="entry name" value="Trp/Indoleamine_2_3_dOase-like"/>
</dbReference>
<accession>A0A6G9XW09</accession>
<dbReference type="EMBL" id="CP046171">
    <property type="protein sequence ID" value="QIS05161.1"/>
    <property type="molecule type" value="Genomic_DNA"/>
</dbReference>
<dbReference type="Pfam" id="PF08933">
    <property type="entry name" value="PrnB"/>
    <property type="match status" value="1"/>
</dbReference>
<reference evidence="1 2" key="1">
    <citation type="journal article" date="2019" name="ACS Chem. Biol.">
        <title>Identification and Mobilization of a Cryptic Antibiotic Biosynthesis Gene Locus from a Human-Pathogenic Nocardia Isolate.</title>
        <authorList>
            <person name="Herisse M."/>
            <person name="Ishida K."/>
            <person name="Porter J.L."/>
            <person name="Howden B."/>
            <person name="Hertweck C."/>
            <person name="Stinear T.P."/>
            <person name="Pidot S.J."/>
        </authorList>
    </citation>
    <scope>NUCLEOTIDE SEQUENCE [LARGE SCALE GENOMIC DNA]</scope>
    <source>
        <strain evidence="1 2">AUSMDU00024985</strain>
    </source>
</reference>
<name>A0A6G9XW09_NOCBR</name>
<dbReference type="Gene3D" id="1.20.58.480">
    <property type="match status" value="1"/>
</dbReference>
<protein>
    <submittedName>
        <fullName evidence="1">DUF1864 family protein</fullName>
    </submittedName>
</protein>
<dbReference type="SUPFAM" id="SSF140959">
    <property type="entry name" value="Indolic compounds 2,3-dioxygenase-like"/>
    <property type="match status" value="1"/>
</dbReference>
<sequence length="375" mass="41564">MPSSQLRSRPMTSMDHPLALDIDELSCRKVARRDPLSADAVLANVPSMNANADVRGLATAFRELLCRAREVELPDIADRLAAMRDVGMLMSSLRRHGVEPLDPVPEAAGVLLAWGHSAGMVPRDTVLHYGVWNPRGRRQRMFLGEHEENVVLDAVRVSTLLISEITPTLAGLAELRPDDTAFGELLHAAADQLETLPQLMSGLYRTVDPLEFYAARLRPFMADVVVADRSYYGPAAVHVPLYLIDRLVWSSDHGGVGMTYFQDDLLNYGLPRWRRMFDHTTDTPSLVTRLVQEFDRPDGPPSTKAAYAMDGIIRILDGLVAFRTRHGMLTRAAYTDGARYGMGIAGVSPAVLDHVLALTRRCADWARTRRKGARS</sequence>
<dbReference type="GO" id="GO:0046872">
    <property type="term" value="F:metal ion binding"/>
    <property type="evidence" value="ECO:0007669"/>
    <property type="project" value="InterPro"/>
</dbReference>
<evidence type="ECO:0000313" key="1">
    <source>
        <dbReference type="EMBL" id="QIS05161.1"/>
    </source>
</evidence>
<dbReference type="GO" id="GO:0020037">
    <property type="term" value="F:heme binding"/>
    <property type="evidence" value="ECO:0007669"/>
    <property type="project" value="InterPro"/>
</dbReference>
<dbReference type="Proteomes" id="UP000501705">
    <property type="component" value="Chromosome"/>
</dbReference>
<proteinExistence type="predicted"/>
<evidence type="ECO:0000313" key="2">
    <source>
        <dbReference type="Proteomes" id="UP000501705"/>
    </source>
</evidence>
<organism evidence="1 2">
    <name type="scientific">Nocardia brasiliensis</name>
    <dbReference type="NCBI Taxonomy" id="37326"/>
    <lineage>
        <taxon>Bacteria</taxon>
        <taxon>Bacillati</taxon>
        <taxon>Actinomycetota</taxon>
        <taxon>Actinomycetes</taxon>
        <taxon>Mycobacteriales</taxon>
        <taxon>Nocardiaceae</taxon>
        <taxon>Nocardia</taxon>
    </lineage>
</organism>
<dbReference type="InterPro" id="IPR015029">
    <property type="entry name" value="PrnB"/>
</dbReference>
<dbReference type="AlphaFoldDB" id="A0A6G9XW09"/>
<dbReference type="Gene3D" id="1.20.58.1320">
    <property type="match status" value="1"/>
</dbReference>